<evidence type="ECO:0000313" key="3">
    <source>
        <dbReference type="Proteomes" id="UP000176494"/>
    </source>
</evidence>
<gene>
    <name evidence="2" type="ORF">A2114_01805</name>
</gene>
<sequence>MNRKTSFAVGEYYHIYNRGVEKRSIFLNKGDYSRFSGLLFLCNSTKSVDFREIPEGRTFGVERGEILVDIGAYCLMPNHFHLLLREKKENGISLFMKKLSTGYSMYFNLKNKRNGSLFQGRFKSTHANKDEYLRYLFAYIHLNPVKLINHNWKEEGIKDLEQTQSFLGKFKYSSYLDYVGSGPRSEGVILNKSAFPEYFETKKELNDYINDWLQFSEGPTFGDKGVGVLR</sequence>
<organism evidence="2 3">
    <name type="scientific">Candidatus Vogelbacteria bacterium GWA1_51_14</name>
    <dbReference type="NCBI Taxonomy" id="1802435"/>
    <lineage>
        <taxon>Bacteria</taxon>
        <taxon>Candidatus Vogeliibacteriota</taxon>
    </lineage>
</organism>
<proteinExistence type="predicted"/>
<accession>A0A1G2QAS2</accession>
<dbReference type="GO" id="GO:0006313">
    <property type="term" value="P:DNA transposition"/>
    <property type="evidence" value="ECO:0007669"/>
    <property type="project" value="InterPro"/>
</dbReference>
<feature type="domain" description="Transposase IS200-like" evidence="1">
    <location>
        <begin position="8"/>
        <end position="143"/>
    </location>
</feature>
<dbReference type="EMBL" id="MHTG01000009">
    <property type="protein sequence ID" value="OHA57650.1"/>
    <property type="molecule type" value="Genomic_DNA"/>
</dbReference>
<dbReference type="PANTHER" id="PTHR34322:SF2">
    <property type="entry name" value="TRANSPOSASE IS200-LIKE DOMAIN-CONTAINING PROTEIN"/>
    <property type="match status" value="1"/>
</dbReference>
<reference evidence="2 3" key="1">
    <citation type="journal article" date="2016" name="Nat. Commun.">
        <title>Thousands of microbial genomes shed light on interconnected biogeochemical processes in an aquifer system.</title>
        <authorList>
            <person name="Anantharaman K."/>
            <person name="Brown C.T."/>
            <person name="Hug L.A."/>
            <person name="Sharon I."/>
            <person name="Castelle C.J."/>
            <person name="Probst A.J."/>
            <person name="Thomas B.C."/>
            <person name="Singh A."/>
            <person name="Wilkins M.J."/>
            <person name="Karaoz U."/>
            <person name="Brodie E.L."/>
            <person name="Williams K.H."/>
            <person name="Hubbard S.S."/>
            <person name="Banfield J.F."/>
        </authorList>
    </citation>
    <scope>NUCLEOTIDE SEQUENCE [LARGE SCALE GENOMIC DNA]</scope>
</reference>
<dbReference type="InterPro" id="IPR036515">
    <property type="entry name" value="Transposase_17_sf"/>
</dbReference>
<dbReference type="SUPFAM" id="SSF143422">
    <property type="entry name" value="Transposase IS200-like"/>
    <property type="match status" value="1"/>
</dbReference>
<dbReference type="AlphaFoldDB" id="A0A1G2QAS2"/>
<evidence type="ECO:0000313" key="2">
    <source>
        <dbReference type="EMBL" id="OHA57650.1"/>
    </source>
</evidence>
<dbReference type="SMART" id="SM01321">
    <property type="entry name" value="Y1_Tnp"/>
    <property type="match status" value="1"/>
</dbReference>
<dbReference type="GO" id="GO:0003677">
    <property type="term" value="F:DNA binding"/>
    <property type="evidence" value="ECO:0007669"/>
    <property type="project" value="InterPro"/>
</dbReference>
<comment type="caution">
    <text evidence="2">The sequence shown here is derived from an EMBL/GenBank/DDBJ whole genome shotgun (WGS) entry which is preliminary data.</text>
</comment>
<dbReference type="InterPro" id="IPR002686">
    <property type="entry name" value="Transposase_17"/>
</dbReference>
<dbReference type="Proteomes" id="UP000176494">
    <property type="component" value="Unassembled WGS sequence"/>
</dbReference>
<dbReference type="GO" id="GO:0004803">
    <property type="term" value="F:transposase activity"/>
    <property type="evidence" value="ECO:0007669"/>
    <property type="project" value="InterPro"/>
</dbReference>
<evidence type="ECO:0000259" key="1">
    <source>
        <dbReference type="SMART" id="SM01321"/>
    </source>
</evidence>
<dbReference type="PANTHER" id="PTHR34322">
    <property type="entry name" value="TRANSPOSASE, Y1_TNP DOMAIN-CONTAINING"/>
    <property type="match status" value="1"/>
</dbReference>
<name>A0A1G2QAS2_9BACT</name>
<protein>
    <recommendedName>
        <fullName evidence="1">Transposase IS200-like domain-containing protein</fullName>
    </recommendedName>
</protein>
<dbReference type="Pfam" id="PF01797">
    <property type="entry name" value="Y1_Tnp"/>
    <property type="match status" value="1"/>
</dbReference>
<dbReference type="Gene3D" id="3.30.70.1290">
    <property type="entry name" value="Transposase IS200-like"/>
    <property type="match status" value="1"/>
</dbReference>